<dbReference type="EMBL" id="FZOR01000063">
    <property type="protein sequence ID" value="SNT61434.1"/>
    <property type="molecule type" value="Genomic_DNA"/>
</dbReference>
<evidence type="ECO:0000313" key="2">
    <source>
        <dbReference type="Proteomes" id="UP000198318"/>
    </source>
</evidence>
<dbReference type="Proteomes" id="UP000198318">
    <property type="component" value="Unassembled WGS sequence"/>
</dbReference>
<dbReference type="InterPro" id="IPR028978">
    <property type="entry name" value="Chorismate_lyase_/UTRA_dom_sf"/>
</dbReference>
<dbReference type="AlphaFoldDB" id="A0A239P448"/>
<dbReference type="Gene3D" id="3.40.1410.10">
    <property type="entry name" value="Chorismate lyase-like"/>
    <property type="match status" value="1"/>
</dbReference>
<organism evidence="1 2">
    <name type="scientific">Actinomadura meyerae</name>
    <dbReference type="NCBI Taxonomy" id="240840"/>
    <lineage>
        <taxon>Bacteria</taxon>
        <taxon>Bacillati</taxon>
        <taxon>Actinomycetota</taxon>
        <taxon>Actinomycetes</taxon>
        <taxon>Streptosporangiales</taxon>
        <taxon>Thermomonosporaceae</taxon>
        <taxon>Actinomadura</taxon>
    </lineage>
</organism>
<sequence length="76" mass="8378">MPTGEANCLVRRRRLLASDIPVRLNESWFPLDIAEGTVLEEDGPVIVGGVKSALAELGYPQVSARERITPRPCFRS</sequence>
<proteinExistence type="predicted"/>
<evidence type="ECO:0000313" key="1">
    <source>
        <dbReference type="EMBL" id="SNT61434.1"/>
    </source>
</evidence>
<name>A0A239P448_9ACTN</name>
<protein>
    <recommendedName>
        <fullName evidence="3">UTRA domain-containing protein</fullName>
    </recommendedName>
</protein>
<keyword evidence="2" id="KW-1185">Reference proteome</keyword>
<dbReference type="SUPFAM" id="SSF64288">
    <property type="entry name" value="Chorismate lyase-like"/>
    <property type="match status" value="1"/>
</dbReference>
<gene>
    <name evidence="1" type="ORF">SAMN05443665_106337</name>
</gene>
<reference evidence="1 2" key="1">
    <citation type="submission" date="2017-06" db="EMBL/GenBank/DDBJ databases">
        <authorList>
            <person name="Kim H.J."/>
            <person name="Triplett B.A."/>
        </authorList>
    </citation>
    <scope>NUCLEOTIDE SEQUENCE [LARGE SCALE GENOMIC DNA]</scope>
    <source>
        <strain evidence="1 2">DSM 44715</strain>
    </source>
</reference>
<evidence type="ECO:0008006" key="3">
    <source>
        <dbReference type="Google" id="ProtNLM"/>
    </source>
</evidence>
<accession>A0A239P448</accession>